<accession>A0A645APG5</accession>
<dbReference type="InterPro" id="IPR054209">
    <property type="entry name" value="DUF6916"/>
</dbReference>
<evidence type="ECO:0000256" key="2">
    <source>
        <dbReference type="ARBA" id="ARBA00023315"/>
    </source>
</evidence>
<dbReference type="PROSITE" id="PS51186">
    <property type="entry name" value="GNAT"/>
    <property type="match status" value="1"/>
</dbReference>
<dbReference type="Gene3D" id="3.40.630.30">
    <property type="match status" value="1"/>
</dbReference>
<dbReference type="GO" id="GO:0016747">
    <property type="term" value="F:acyltransferase activity, transferring groups other than amino-acyl groups"/>
    <property type="evidence" value="ECO:0007669"/>
    <property type="project" value="InterPro"/>
</dbReference>
<evidence type="ECO:0000313" key="4">
    <source>
        <dbReference type="EMBL" id="MPM55145.1"/>
    </source>
</evidence>
<dbReference type="Pfam" id="PF00583">
    <property type="entry name" value="Acetyltransf_1"/>
    <property type="match status" value="1"/>
</dbReference>
<dbReference type="CDD" id="cd04301">
    <property type="entry name" value="NAT_SF"/>
    <property type="match status" value="1"/>
</dbReference>
<comment type="caution">
    <text evidence="4">The sequence shown here is derived from an EMBL/GenBank/DDBJ whole genome shotgun (WGS) entry which is preliminary data.</text>
</comment>
<dbReference type="SUPFAM" id="SSF55729">
    <property type="entry name" value="Acyl-CoA N-acyltransferases (Nat)"/>
    <property type="match status" value="1"/>
</dbReference>
<dbReference type="InterPro" id="IPR000182">
    <property type="entry name" value="GNAT_dom"/>
</dbReference>
<feature type="domain" description="N-acetyltransferase" evidence="3">
    <location>
        <begin position="21"/>
        <end position="180"/>
    </location>
</feature>
<dbReference type="PANTHER" id="PTHR43420">
    <property type="entry name" value="ACETYLTRANSFERASE"/>
    <property type="match status" value="1"/>
</dbReference>
<reference evidence="4" key="1">
    <citation type="submission" date="2019-08" db="EMBL/GenBank/DDBJ databases">
        <authorList>
            <person name="Kucharzyk K."/>
            <person name="Murdoch R.W."/>
            <person name="Higgins S."/>
            <person name="Loffler F."/>
        </authorList>
    </citation>
    <scope>NUCLEOTIDE SEQUENCE</scope>
</reference>
<sequence length="287" mass="32213">MNNGSVSLGSSGSQARRCGTPALRPIVFSDEDALIDIFASTREAEHRQFGWPEPQWNDFIRQQFIAQHTQYSTAYANPHFSVVLFDGEIAGRFYVDRGAQEIRLVDIALLPQYRRQGLGRQLLQALIDESDALGIPIGLHVEKNNSILEFYQHLGFVAEMDRGVYWYMRRAPRPMRMPTPEDFVDLVGTDFTLHLNDSPLVTLRLEEATVTHGLHTQQCSLCFVGPDIERPAHETYLLSHASLGCFALFLGPVMGVARTSTANVALGQTCYQALITRRNQSKEDEAT</sequence>
<keyword evidence="2" id="KW-0012">Acyltransferase</keyword>
<dbReference type="AlphaFoldDB" id="A0A645APG5"/>
<dbReference type="InterPro" id="IPR050680">
    <property type="entry name" value="YpeA/RimI_acetyltransf"/>
</dbReference>
<protein>
    <recommendedName>
        <fullName evidence="3">N-acetyltransferase domain-containing protein</fullName>
    </recommendedName>
</protein>
<keyword evidence="1" id="KW-0808">Transferase</keyword>
<dbReference type="EMBL" id="VSSQ01015134">
    <property type="protein sequence ID" value="MPM55145.1"/>
    <property type="molecule type" value="Genomic_DNA"/>
</dbReference>
<gene>
    <name evidence="4" type="ORF">SDC9_101938</name>
</gene>
<organism evidence="4">
    <name type="scientific">bioreactor metagenome</name>
    <dbReference type="NCBI Taxonomy" id="1076179"/>
    <lineage>
        <taxon>unclassified sequences</taxon>
        <taxon>metagenomes</taxon>
        <taxon>ecological metagenomes</taxon>
    </lineage>
</organism>
<evidence type="ECO:0000259" key="3">
    <source>
        <dbReference type="PROSITE" id="PS51186"/>
    </source>
</evidence>
<dbReference type="PANTHER" id="PTHR43420:SF12">
    <property type="entry name" value="N-ACETYLTRANSFERASE DOMAIN-CONTAINING PROTEIN"/>
    <property type="match status" value="1"/>
</dbReference>
<evidence type="ECO:0000256" key="1">
    <source>
        <dbReference type="ARBA" id="ARBA00022679"/>
    </source>
</evidence>
<proteinExistence type="predicted"/>
<dbReference type="InterPro" id="IPR016181">
    <property type="entry name" value="Acyl_CoA_acyltransferase"/>
</dbReference>
<name>A0A645APG5_9ZZZZ</name>
<dbReference type="Pfam" id="PF21880">
    <property type="entry name" value="DUF6916"/>
    <property type="match status" value="1"/>
</dbReference>